<dbReference type="InterPro" id="IPR016039">
    <property type="entry name" value="Thiolase-like"/>
</dbReference>
<dbReference type="EMBL" id="MYFO01000009">
    <property type="protein sequence ID" value="TFE88641.1"/>
    <property type="molecule type" value="Genomic_DNA"/>
</dbReference>
<dbReference type="NCBIfam" id="NF006160">
    <property type="entry name" value="PRK08304.1"/>
    <property type="match status" value="1"/>
</dbReference>
<evidence type="ECO:0000313" key="1">
    <source>
        <dbReference type="EMBL" id="TFE88641.1"/>
    </source>
</evidence>
<keyword evidence="2" id="KW-1185">Reference proteome</keyword>
<organism evidence="1 2">
    <name type="scientific">Paenibacillus athensensis</name>
    <dbReference type="NCBI Taxonomy" id="1967502"/>
    <lineage>
        <taxon>Bacteria</taxon>
        <taxon>Bacillati</taxon>
        <taxon>Bacillota</taxon>
        <taxon>Bacilli</taxon>
        <taxon>Bacillales</taxon>
        <taxon>Paenibacillaceae</taxon>
        <taxon>Paenibacillus</taxon>
    </lineage>
</organism>
<dbReference type="GO" id="GO:0016746">
    <property type="term" value="F:acyltransferase activity"/>
    <property type="evidence" value="ECO:0007669"/>
    <property type="project" value="InterPro"/>
</dbReference>
<evidence type="ECO:0000313" key="2">
    <source>
        <dbReference type="Proteomes" id="UP000298246"/>
    </source>
</evidence>
<dbReference type="Pfam" id="PF07451">
    <property type="entry name" value="SpoVAD"/>
    <property type="match status" value="1"/>
</dbReference>
<proteinExistence type="predicted"/>
<name>A0A4Y8Q3S1_9BACL</name>
<dbReference type="Gene3D" id="3.40.47.40">
    <property type="entry name" value="Stage V sporulation protein AD"/>
    <property type="match status" value="1"/>
</dbReference>
<gene>
    <name evidence="1" type="ORF">B5M42_09345</name>
</gene>
<dbReference type="Proteomes" id="UP000298246">
    <property type="component" value="Unassembled WGS sequence"/>
</dbReference>
<dbReference type="OrthoDB" id="9770068at2"/>
<protein>
    <submittedName>
        <fullName evidence="1">Stage V sporulation protein AD</fullName>
    </submittedName>
</protein>
<dbReference type="SUPFAM" id="SSF53901">
    <property type="entry name" value="Thiolase-like"/>
    <property type="match status" value="1"/>
</dbReference>
<dbReference type="InterPro" id="IPR010894">
    <property type="entry name" value="SpoVAD"/>
</dbReference>
<dbReference type="PIRSF" id="PIRSF011570">
    <property type="entry name" value="SpoVAD"/>
    <property type="match status" value="1"/>
</dbReference>
<comment type="caution">
    <text evidence="1">The sequence shown here is derived from an EMBL/GenBank/DDBJ whole genome shotgun (WGS) entry which is preliminary data.</text>
</comment>
<dbReference type="NCBIfam" id="TIGR02845">
    <property type="entry name" value="spore_V_AD"/>
    <property type="match status" value="1"/>
</dbReference>
<dbReference type="InterPro" id="IPR038369">
    <property type="entry name" value="SpoVAD_sf"/>
</dbReference>
<dbReference type="AlphaFoldDB" id="A0A4Y8Q3S1"/>
<sequence length="339" mass="35584">MLKGHQSWTFASKPVIAATATVVGPDEGLGPLGDEFDIVHGDATVGQKTWEKAEKALLEEAAQRVLDKAGLTGGQVQFYIGGDLMNQIISNTFAARTLNMPYIGIFGACSTSMEGLALAAQLMDAGAANHVMCGTCSHNSTAEKQFRYPTEYGSQKPPTAQYTVTGAGAALLAREGTGPVVTAATIGRIVDMGIKDPFNMGAAMAPAAVDTITAHCRDLEIEPGHYDLIVTGDLGAVGYAIANELFAKHRFPIEQTVYDDCGLMIYDREKQAVQSGGSGCGCSATVTYGHLLKRMQRGELRRILVVATGALLSPLSFQQGESIPCIAHAVAIEAGGEAS</sequence>
<dbReference type="RefSeq" id="WP_134752056.1">
    <property type="nucleotide sequence ID" value="NZ_MYFO02000002.1"/>
</dbReference>
<reference evidence="1 2" key="1">
    <citation type="submission" date="2017-03" db="EMBL/GenBank/DDBJ databases">
        <title>Isolation of Levoglucosan Utilizing Bacteria.</title>
        <authorList>
            <person name="Arya A.S."/>
        </authorList>
    </citation>
    <scope>NUCLEOTIDE SEQUENCE [LARGE SCALE GENOMIC DNA]</scope>
    <source>
        <strain evidence="1 2">MEC069</strain>
    </source>
</reference>
<accession>A0A4Y8Q3S1</accession>
<dbReference type="NCBIfam" id="NF009069">
    <property type="entry name" value="PRK12404.1"/>
    <property type="match status" value="1"/>
</dbReference>